<reference evidence="2" key="1">
    <citation type="submission" date="2020-06" db="EMBL/GenBank/DDBJ databases">
        <authorList>
            <person name="Ji K."/>
            <person name="Li J."/>
        </authorList>
    </citation>
    <scope>NUCLEOTIDE SEQUENCE</scope>
    <source>
        <strain evidence="2">JKM2019</strain>
        <tissue evidence="2">Whole body</tissue>
    </source>
</reference>
<keyword evidence="1" id="KW-0472">Membrane</keyword>
<proteinExistence type="predicted"/>
<keyword evidence="1" id="KW-0812">Transmembrane</keyword>
<feature type="transmembrane region" description="Helical" evidence="1">
    <location>
        <begin position="21"/>
        <end position="46"/>
    </location>
</feature>
<reference evidence="2" key="2">
    <citation type="journal article" date="2021" name="World Allergy Organ. J.">
        <title>Chromosome-level assembly of Dermatophagoides farinae genome and transcriptome reveals two novel allergens Der f 37 and Der f 39.</title>
        <authorList>
            <person name="Chen J."/>
            <person name="Cai Z."/>
            <person name="Fan D."/>
            <person name="Hu J."/>
            <person name="Hou Y."/>
            <person name="He Y."/>
            <person name="Zhang Z."/>
            <person name="Zhao Z."/>
            <person name="Gao P."/>
            <person name="Hu W."/>
            <person name="Sun J."/>
            <person name="Li J."/>
            <person name="Ji K."/>
        </authorList>
    </citation>
    <scope>NUCLEOTIDE SEQUENCE</scope>
    <source>
        <strain evidence="2">JKM2019</strain>
    </source>
</reference>
<name>A0A9D4NUR6_DERFA</name>
<organism evidence="2">
    <name type="scientific">Dermatophagoides farinae</name>
    <name type="common">American house dust mite</name>
    <dbReference type="NCBI Taxonomy" id="6954"/>
    <lineage>
        <taxon>Eukaryota</taxon>
        <taxon>Metazoa</taxon>
        <taxon>Ecdysozoa</taxon>
        <taxon>Arthropoda</taxon>
        <taxon>Chelicerata</taxon>
        <taxon>Arachnida</taxon>
        <taxon>Acari</taxon>
        <taxon>Acariformes</taxon>
        <taxon>Sarcoptiformes</taxon>
        <taxon>Astigmata</taxon>
        <taxon>Psoroptidia</taxon>
        <taxon>Analgoidea</taxon>
        <taxon>Pyroglyphidae</taxon>
        <taxon>Dermatophagoidinae</taxon>
        <taxon>Dermatophagoides</taxon>
    </lineage>
</organism>
<evidence type="ECO:0000256" key="1">
    <source>
        <dbReference type="SAM" id="Phobius"/>
    </source>
</evidence>
<gene>
    <name evidence="2" type="ORF">HUG17_3603</name>
</gene>
<dbReference type="Proteomes" id="UP000828236">
    <property type="component" value="Unassembled WGS sequence"/>
</dbReference>
<comment type="caution">
    <text evidence="2">The sequence shown here is derived from an EMBL/GenBank/DDBJ whole genome shotgun (WGS) entry which is preliminary data.</text>
</comment>
<sequence>MLEMIQPTQPTKIVALSLTKWFNWTCILSLIVMIFVLVKLFLWIYVLQNVHHNQDLTNDETNVDNDEHVQIIRSLFNISSSSSYTSSHG</sequence>
<dbReference type="EMBL" id="SDOV01000007">
    <property type="protein sequence ID" value="KAH7639570.1"/>
    <property type="molecule type" value="Genomic_DNA"/>
</dbReference>
<dbReference type="AlphaFoldDB" id="A0A9D4NUR6"/>
<evidence type="ECO:0000313" key="2">
    <source>
        <dbReference type="EMBL" id="KAH7639570.1"/>
    </source>
</evidence>
<keyword evidence="1" id="KW-1133">Transmembrane helix</keyword>
<protein>
    <submittedName>
        <fullName evidence="2">Uncharacterized protein</fullName>
    </submittedName>
</protein>
<accession>A0A9D4NUR6</accession>